<evidence type="ECO:0000313" key="1">
    <source>
        <dbReference type="EMBL" id="KAA6366508.1"/>
    </source>
</evidence>
<dbReference type="Proteomes" id="UP000324800">
    <property type="component" value="Unassembled WGS sequence"/>
</dbReference>
<sequence length="288" mass="32640">MRSEYIDEALLKTVGQSELTDLYDYIHELESKPIVDEIANQIIVGQQYLQDQVKDNDNKLIVKLTSQEPTTPSIPVAAEITAITLIRLTLLSLLYKINDIRIKFSKLRNIVVYNIGLYISNDFMGFVFTNLLEELWPFSKHAFVLRDNLDHKQNVMSYIDSQGFNISLSIGSIEQITLIKGNTHIAIAGIYYTDQESFKRAIRDVNSDVKINIVHDWYVSSTNEGVSSMSYVQDVVQILIEMIGDEVQPHVPTIPVSLSNCIKINTKLVNSVTLGLLKIVHLVKEEPI</sequence>
<comment type="caution">
    <text evidence="1">The sequence shown here is derived from an EMBL/GenBank/DDBJ whole genome shotgun (WGS) entry which is preliminary data.</text>
</comment>
<dbReference type="AlphaFoldDB" id="A0A5J4U846"/>
<name>A0A5J4U846_9EUKA</name>
<protein>
    <submittedName>
        <fullName evidence="1">Uncharacterized protein</fullName>
    </submittedName>
</protein>
<evidence type="ECO:0000313" key="2">
    <source>
        <dbReference type="Proteomes" id="UP000324800"/>
    </source>
</evidence>
<accession>A0A5J4U846</accession>
<gene>
    <name evidence="1" type="ORF">EZS28_037965</name>
</gene>
<proteinExistence type="predicted"/>
<dbReference type="EMBL" id="SNRW01019309">
    <property type="protein sequence ID" value="KAA6366508.1"/>
    <property type="molecule type" value="Genomic_DNA"/>
</dbReference>
<organism evidence="1 2">
    <name type="scientific">Streblomastix strix</name>
    <dbReference type="NCBI Taxonomy" id="222440"/>
    <lineage>
        <taxon>Eukaryota</taxon>
        <taxon>Metamonada</taxon>
        <taxon>Preaxostyla</taxon>
        <taxon>Oxymonadida</taxon>
        <taxon>Streblomastigidae</taxon>
        <taxon>Streblomastix</taxon>
    </lineage>
</organism>
<reference evidence="1 2" key="1">
    <citation type="submission" date="2019-03" db="EMBL/GenBank/DDBJ databases">
        <title>Single cell metagenomics reveals metabolic interactions within the superorganism composed of flagellate Streblomastix strix and complex community of Bacteroidetes bacteria on its surface.</title>
        <authorList>
            <person name="Treitli S.C."/>
            <person name="Kolisko M."/>
            <person name="Husnik F."/>
            <person name="Keeling P."/>
            <person name="Hampl V."/>
        </authorList>
    </citation>
    <scope>NUCLEOTIDE SEQUENCE [LARGE SCALE GENOMIC DNA]</scope>
    <source>
        <strain evidence="1">ST1C</strain>
    </source>
</reference>